<dbReference type="GeneID" id="106821612"/>
<evidence type="ECO:0000256" key="5">
    <source>
        <dbReference type="SAM" id="MobiDB-lite"/>
    </source>
</evidence>
<dbReference type="CDD" id="cd12541">
    <property type="entry name" value="RRM2_La"/>
    <property type="match status" value="1"/>
</dbReference>
<keyword evidence="3" id="KW-0539">Nucleus</keyword>
<dbReference type="PANTHER" id="PTHR22792:SF166">
    <property type="entry name" value="LUPUS LA PROTEIN HOMOLOG"/>
    <property type="match status" value="1"/>
</dbReference>
<dbReference type="PROSITE" id="PS51939">
    <property type="entry name" value="XRRM"/>
    <property type="match status" value="1"/>
</dbReference>
<dbReference type="InterPro" id="IPR002344">
    <property type="entry name" value="Lupus_La"/>
</dbReference>
<dbReference type="CDD" id="cd08028">
    <property type="entry name" value="LARP_3"/>
    <property type="match status" value="1"/>
</dbReference>
<evidence type="ECO:0000313" key="11">
    <source>
        <dbReference type="RefSeq" id="XP_014681986.1"/>
    </source>
</evidence>
<dbReference type="RefSeq" id="XP_014681985.1">
    <property type="nucleotide sequence ID" value="XM_014826499.1"/>
</dbReference>
<dbReference type="Gene3D" id="1.10.10.10">
    <property type="entry name" value="Winged helix-like DNA-binding domain superfamily/Winged helix DNA-binding domain"/>
    <property type="match status" value="1"/>
</dbReference>
<dbReference type="InterPro" id="IPR012677">
    <property type="entry name" value="Nucleotide-bd_a/b_plait_sf"/>
</dbReference>
<feature type="domain" description="XRRM" evidence="8">
    <location>
        <begin position="229"/>
        <end position="358"/>
    </location>
</feature>
<dbReference type="Proteomes" id="UP000695022">
    <property type="component" value="Unplaced"/>
</dbReference>
<evidence type="ECO:0000313" key="10">
    <source>
        <dbReference type="RefSeq" id="XP_014681985.1"/>
    </source>
</evidence>
<dbReference type="InterPro" id="IPR036388">
    <property type="entry name" value="WH-like_DNA-bd_sf"/>
</dbReference>
<feature type="compositionally biased region" description="Basic and acidic residues" evidence="5">
    <location>
        <begin position="354"/>
        <end position="365"/>
    </location>
</feature>
<dbReference type="InterPro" id="IPR006630">
    <property type="entry name" value="La_HTH"/>
</dbReference>
<keyword evidence="2 4" id="KW-0694">RNA-binding</keyword>
<protein>
    <submittedName>
        <fullName evidence="10 11">Lupus La protein-like</fullName>
    </submittedName>
</protein>
<evidence type="ECO:0000256" key="2">
    <source>
        <dbReference type="ARBA" id="ARBA00022884"/>
    </source>
</evidence>
<feature type="domain" description="RRM" evidence="6">
    <location>
        <begin position="121"/>
        <end position="215"/>
    </location>
</feature>
<feature type="region of interest" description="Disordered" evidence="5">
    <location>
        <begin position="322"/>
        <end position="429"/>
    </location>
</feature>
<dbReference type="InterPro" id="IPR014886">
    <property type="entry name" value="La_xRRM"/>
</dbReference>
<gene>
    <name evidence="10 11 12" type="primary">LOC106821612</name>
</gene>
<comment type="subcellular location">
    <subcellularLocation>
        <location evidence="1">Nucleus</location>
    </subcellularLocation>
</comment>
<dbReference type="Pfam" id="PF05383">
    <property type="entry name" value="La"/>
    <property type="match status" value="1"/>
</dbReference>
<keyword evidence="9" id="KW-1185">Reference proteome</keyword>
<dbReference type="CDD" id="cd12291">
    <property type="entry name" value="RRM1_La"/>
    <property type="match status" value="1"/>
</dbReference>
<dbReference type="PROSITE" id="PS50102">
    <property type="entry name" value="RRM"/>
    <property type="match status" value="1"/>
</dbReference>
<evidence type="ECO:0000256" key="4">
    <source>
        <dbReference type="PROSITE-ProRule" id="PRU00332"/>
    </source>
</evidence>
<dbReference type="Pfam" id="PF08777">
    <property type="entry name" value="RRM_3"/>
    <property type="match status" value="1"/>
</dbReference>
<organism evidence="9 12">
    <name type="scientific">Priapulus caudatus</name>
    <name type="common">Priapulid worm</name>
    <dbReference type="NCBI Taxonomy" id="37621"/>
    <lineage>
        <taxon>Eukaryota</taxon>
        <taxon>Metazoa</taxon>
        <taxon>Ecdysozoa</taxon>
        <taxon>Scalidophora</taxon>
        <taxon>Priapulida</taxon>
        <taxon>Priapulimorpha</taxon>
        <taxon>Priapulimorphida</taxon>
        <taxon>Priapulidae</taxon>
        <taxon>Priapulus</taxon>
    </lineage>
</organism>
<dbReference type="RefSeq" id="XP_014681987.1">
    <property type="nucleotide sequence ID" value="XM_014826501.1"/>
</dbReference>
<dbReference type="PRINTS" id="PR00302">
    <property type="entry name" value="LUPUSLA"/>
</dbReference>
<dbReference type="SUPFAM" id="SSF46785">
    <property type="entry name" value="Winged helix' DNA-binding domain"/>
    <property type="match status" value="1"/>
</dbReference>
<feature type="region of interest" description="Disordered" evidence="5">
    <location>
        <begin position="1"/>
        <end position="21"/>
    </location>
</feature>
<sequence>MTDVKEEQQNGGDGDKLEEPTELEQKIIRQIEYYFGDSNLSRDRFLQEQIKLDDGWIPLDTMVKFNRLKAISEDISLYASAMKKAKRQLVEVSEDCLKIRRFPSKPLPENTEERRADIKARNIYAKGFPLDMSLDDVVVFLEKYGPVESVAMRRTIERKFKGSIFALFETKEAAKSFLECTEKFNENELLRLSKEGYFNKKNAEKSKMKTKPAGDKKEPDNDFSGIQDKIEFGMILHLTGFAAESTREHIKELLTPHGTVAWVDFSKGDSEAWVRFTGDHKAQEVLEKVTTAGEGKLIVNDSELQGSVLEGDEETTHWKQILAKQAEGRDRKRQRGRGRRDQGRGGRGGRGGYYRRDGRGHRDDWGSQNKKTKFADGAEDESKKVEGDTEKKSPEPDTAKRPAGEEATAEEPPSKQIKTDSSAAEVKTE</sequence>
<dbReference type="PANTHER" id="PTHR22792">
    <property type="entry name" value="LUPUS LA PROTEIN-RELATED"/>
    <property type="match status" value="1"/>
</dbReference>
<dbReference type="SMART" id="SM00360">
    <property type="entry name" value="RRM"/>
    <property type="match status" value="2"/>
</dbReference>
<evidence type="ECO:0000313" key="9">
    <source>
        <dbReference type="Proteomes" id="UP000695022"/>
    </source>
</evidence>
<dbReference type="RefSeq" id="XP_014681986.1">
    <property type="nucleotide sequence ID" value="XM_014826500.1"/>
</dbReference>
<feature type="domain" description="HTH La-type RNA-binding" evidence="7">
    <location>
        <begin position="17"/>
        <end position="109"/>
    </location>
</feature>
<evidence type="ECO:0000313" key="12">
    <source>
        <dbReference type="RefSeq" id="XP_014681987.1"/>
    </source>
</evidence>
<evidence type="ECO:0000256" key="3">
    <source>
        <dbReference type="ARBA" id="ARBA00023242"/>
    </source>
</evidence>
<proteinExistence type="predicted"/>
<evidence type="ECO:0000256" key="1">
    <source>
        <dbReference type="ARBA" id="ARBA00004123"/>
    </source>
</evidence>
<evidence type="ECO:0000259" key="7">
    <source>
        <dbReference type="PROSITE" id="PS50961"/>
    </source>
</evidence>
<dbReference type="SUPFAM" id="SSF54928">
    <property type="entry name" value="RNA-binding domain, RBD"/>
    <property type="match status" value="2"/>
</dbReference>
<reference evidence="10 11" key="1">
    <citation type="submission" date="2025-05" db="UniProtKB">
        <authorList>
            <consortium name="RefSeq"/>
        </authorList>
    </citation>
    <scope>IDENTIFICATION</scope>
</reference>
<dbReference type="InterPro" id="IPR036390">
    <property type="entry name" value="WH_DNA-bd_sf"/>
</dbReference>
<accession>A0ABM1FC16</accession>
<dbReference type="InterPro" id="IPR000504">
    <property type="entry name" value="RRM_dom"/>
</dbReference>
<evidence type="ECO:0000259" key="6">
    <source>
        <dbReference type="PROSITE" id="PS50102"/>
    </source>
</evidence>
<evidence type="ECO:0000259" key="8">
    <source>
        <dbReference type="PROSITE" id="PS51939"/>
    </source>
</evidence>
<dbReference type="Pfam" id="PF00076">
    <property type="entry name" value="RRM_1"/>
    <property type="match status" value="1"/>
</dbReference>
<dbReference type="SMART" id="SM00715">
    <property type="entry name" value="LA"/>
    <property type="match status" value="1"/>
</dbReference>
<dbReference type="InterPro" id="IPR035979">
    <property type="entry name" value="RBD_domain_sf"/>
</dbReference>
<dbReference type="PROSITE" id="PS50961">
    <property type="entry name" value="HTH_LA"/>
    <property type="match status" value="1"/>
</dbReference>
<name>A0ABM1FC16_PRICU</name>
<dbReference type="Gene3D" id="3.30.70.330">
    <property type="match status" value="2"/>
</dbReference>
<feature type="compositionally biased region" description="Basic and acidic residues" evidence="5">
    <location>
        <begin position="373"/>
        <end position="404"/>
    </location>
</feature>
<dbReference type="InterPro" id="IPR045180">
    <property type="entry name" value="La_dom_prot"/>
</dbReference>